<evidence type="ECO:0000256" key="5">
    <source>
        <dbReference type="ARBA" id="ARBA00013198"/>
    </source>
</evidence>
<evidence type="ECO:0000256" key="2">
    <source>
        <dbReference type="ARBA" id="ARBA00002681"/>
    </source>
</evidence>
<evidence type="ECO:0000256" key="3">
    <source>
        <dbReference type="ARBA" id="ARBA00004961"/>
    </source>
</evidence>
<dbReference type="InterPro" id="IPR006148">
    <property type="entry name" value="Glc/Gal-6P_isomerase"/>
</dbReference>
<dbReference type="CDD" id="cd01400">
    <property type="entry name" value="6PGL"/>
    <property type="match status" value="1"/>
</dbReference>
<dbReference type="PANTHER" id="PTHR11054:SF0">
    <property type="entry name" value="6-PHOSPHOGLUCONOLACTONASE"/>
    <property type="match status" value="1"/>
</dbReference>
<keyword evidence="10" id="KW-1185">Reference proteome</keyword>
<dbReference type="AlphaFoldDB" id="E1JSB8"/>
<dbReference type="Gene3D" id="3.40.50.1360">
    <property type="match status" value="1"/>
</dbReference>
<evidence type="ECO:0000256" key="7">
    <source>
        <dbReference type="RuleBase" id="RU365095"/>
    </source>
</evidence>
<dbReference type="UniPathway" id="UPA00115">
    <property type="reaction ID" value="UER00409"/>
</dbReference>
<dbReference type="NCBIfam" id="TIGR01198">
    <property type="entry name" value="pgl"/>
    <property type="match status" value="1"/>
</dbReference>
<dbReference type="GO" id="GO:0017057">
    <property type="term" value="F:6-phosphogluconolactonase activity"/>
    <property type="evidence" value="ECO:0007669"/>
    <property type="project" value="UniProtKB-UniRule"/>
</dbReference>
<dbReference type="Pfam" id="PF01182">
    <property type="entry name" value="Glucosamine_iso"/>
    <property type="match status" value="1"/>
</dbReference>
<evidence type="ECO:0000313" key="10">
    <source>
        <dbReference type="Proteomes" id="UP000006250"/>
    </source>
</evidence>
<dbReference type="GO" id="GO:0006098">
    <property type="term" value="P:pentose-phosphate shunt"/>
    <property type="evidence" value="ECO:0007669"/>
    <property type="project" value="UniProtKB-UniPathway"/>
</dbReference>
<comment type="similarity">
    <text evidence="4 7">Belongs to the glucosamine/galactosamine-6-phosphate isomerase family. 6-phosphogluconolactonase subfamily.</text>
</comment>
<comment type="catalytic activity">
    <reaction evidence="1 7">
        <text>6-phospho-D-glucono-1,5-lactone + H2O = 6-phospho-D-gluconate + H(+)</text>
        <dbReference type="Rhea" id="RHEA:12556"/>
        <dbReference type="ChEBI" id="CHEBI:15377"/>
        <dbReference type="ChEBI" id="CHEBI:15378"/>
        <dbReference type="ChEBI" id="CHEBI:57955"/>
        <dbReference type="ChEBI" id="CHEBI:58759"/>
        <dbReference type="EC" id="3.1.1.31"/>
    </reaction>
</comment>
<dbReference type="SUPFAM" id="SSF100950">
    <property type="entry name" value="NagB/RpiA/CoA transferase-like"/>
    <property type="match status" value="1"/>
</dbReference>
<evidence type="ECO:0000256" key="4">
    <source>
        <dbReference type="ARBA" id="ARBA00010662"/>
    </source>
</evidence>
<name>E1JSB8_SOLFR</name>
<dbReference type="GO" id="GO:0005975">
    <property type="term" value="P:carbohydrate metabolic process"/>
    <property type="evidence" value="ECO:0007669"/>
    <property type="project" value="UniProtKB-UniRule"/>
</dbReference>
<dbReference type="RefSeq" id="WP_005990804.1">
    <property type="nucleotide sequence ID" value="NZ_AECZ01000002.1"/>
</dbReference>
<evidence type="ECO:0000256" key="1">
    <source>
        <dbReference type="ARBA" id="ARBA00000832"/>
    </source>
</evidence>
<evidence type="ECO:0000313" key="9">
    <source>
        <dbReference type="EMBL" id="EFL52887.1"/>
    </source>
</evidence>
<dbReference type="OrthoDB" id="9810967at2"/>
<dbReference type="InterPro" id="IPR037171">
    <property type="entry name" value="NagB/RpiA_transferase-like"/>
</dbReference>
<dbReference type="Proteomes" id="UP000006250">
    <property type="component" value="Unassembled WGS sequence"/>
</dbReference>
<keyword evidence="7" id="KW-0378">Hydrolase</keyword>
<comment type="caution">
    <text evidence="9">The sequence shown here is derived from an EMBL/GenBank/DDBJ whole genome shotgun (WGS) entry which is preliminary data.</text>
</comment>
<comment type="pathway">
    <text evidence="3 7">Carbohydrate degradation; pentose phosphate pathway; D-ribulose 5-phosphate from D-glucose 6-phosphate (oxidative stage): step 2/3.</text>
</comment>
<dbReference type="InterPro" id="IPR039104">
    <property type="entry name" value="6PGL"/>
</dbReference>
<dbReference type="PANTHER" id="PTHR11054">
    <property type="entry name" value="6-PHOSPHOGLUCONOLACTONASE"/>
    <property type="match status" value="1"/>
</dbReference>
<reference evidence="9 10" key="1">
    <citation type="submission" date="2010-08" db="EMBL/GenBank/DDBJ databases">
        <title>The draft genome of Desulfovibrio fructosovorans JJ.</title>
        <authorList>
            <consortium name="US DOE Joint Genome Institute (JGI-PGF)"/>
            <person name="Lucas S."/>
            <person name="Copeland A."/>
            <person name="Lapidus A."/>
            <person name="Cheng J.-F."/>
            <person name="Bruce D."/>
            <person name="Goodwin L."/>
            <person name="Pitluck S."/>
            <person name="Land M.L."/>
            <person name="Hauser L."/>
            <person name="Chang Y.-J."/>
            <person name="Jeffries C."/>
            <person name="Wall J.D."/>
            <person name="Stahl D.A."/>
            <person name="Arkin A.P."/>
            <person name="Dehal P."/>
            <person name="Stolyar S.M."/>
            <person name="Hazen T.C."/>
            <person name="Woyke T.J."/>
        </authorList>
    </citation>
    <scope>NUCLEOTIDE SEQUENCE [LARGE SCALE GENOMIC DNA]</scope>
    <source>
        <strain evidence="9 10">JJ</strain>
    </source>
</reference>
<dbReference type="EC" id="3.1.1.31" evidence="5 7"/>
<dbReference type="EMBL" id="AECZ01000002">
    <property type="protein sequence ID" value="EFL52887.1"/>
    <property type="molecule type" value="Genomic_DNA"/>
</dbReference>
<accession>E1JSB8</accession>
<evidence type="ECO:0000256" key="6">
    <source>
        <dbReference type="ARBA" id="ARBA00020337"/>
    </source>
</evidence>
<evidence type="ECO:0000259" key="8">
    <source>
        <dbReference type="Pfam" id="PF01182"/>
    </source>
</evidence>
<protein>
    <recommendedName>
        <fullName evidence="6 7">6-phosphogluconolactonase</fullName>
        <shortName evidence="7">6PGL</shortName>
        <ecNumber evidence="5 7">3.1.1.31</ecNumber>
    </recommendedName>
</protein>
<comment type="function">
    <text evidence="2 7">Hydrolysis of 6-phosphogluconolactone to 6-phosphogluconate.</text>
</comment>
<dbReference type="STRING" id="596151.DesfrDRAFT_0517"/>
<gene>
    <name evidence="7" type="primary">pgl</name>
    <name evidence="9" type="ORF">DesfrDRAFT_0517</name>
</gene>
<feature type="domain" description="Glucosamine/galactosamine-6-phosphate isomerase" evidence="8">
    <location>
        <begin position="10"/>
        <end position="235"/>
    </location>
</feature>
<dbReference type="InterPro" id="IPR005900">
    <property type="entry name" value="6-phosphogluconolactonase_DevB"/>
</dbReference>
<dbReference type="eggNOG" id="COG0363">
    <property type="taxonomic scope" value="Bacteria"/>
</dbReference>
<sequence length="242" mass="25352">MSARAKAFPSPAAMTEAALAYVAEAARESVAARGRFALALSGGSTPLPLYAAMARRGFGAPPQDTLFFFGDERLVPVGDPRSNFGAISPILFTPSPIPVGNIRPMPVEITPPAAAAATYEEEIRQAFGAGLGAIPRFDLILLGMGPDGHTASIFPGGPIVAVQDKLVADAPSPSTVQPQVPRLTFTFPLINAARRVLFLVTAKGKEQALRQALTDTPDPAVPASLARPQDGELVWMIDEAGR</sequence>
<proteinExistence type="inferred from homology"/>
<organism evidence="9 10">
    <name type="scientific">Solidesulfovibrio fructosivorans JJ]</name>
    <dbReference type="NCBI Taxonomy" id="596151"/>
    <lineage>
        <taxon>Bacteria</taxon>
        <taxon>Pseudomonadati</taxon>
        <taxon>Thermodesulfobacteriota</taxon>
        <taxon>Desulfovibrionia</taxon>
        <taxon>Desulfovibrionales</taxon>
        <taxon>Desulfovibrionaceae</taxon>
        <taxon>Solidesulfovibrio</taxon>
    </lineage>
</organism>